<dbReference type="SUPFAM" id="SSF53474">
    <property type="entry name" value="alpha/beta-Hydrolases"/>
    <property type="match status" value="1"/>
</dbReference>
<evidence type="ECO:0000256" key="1">
    <source>
        <dbReference type="SAM" id="MobiDB-lite"/>
    </source>
</evidence>
<dbReference type="PANTHER" id="PTHR43194">
    <property type="entry name" value="HYDROLASE ALPHA/BETA FOLD FAMILY"/>
    <property type="match status" value="1"/>
</dbReference>
<dbReference type="InterPro" id="IPR050228">
    <property type="entry name" value="Carboxylesterase_BioH"/>
</dbReference>
<accession>A0A7Y9DW24</accession>
<dbReference type="Pfam" id="PF12697">
    <property type="entry name" value="Abhydrolase_6"/>
    <property type="match status" value="1"/>
</dbReference>
<feature type="region of interest" description="Disordered" evidence="1">
    <location>
        <begin position="263"/>
        <end position="300"/>
    </location>
</feature>
<dbReference type="InterPro" id="IPR029058">
    <property type="entry name" value="AB_hydrolase_fold"/>
</dbReference>
<dbReference type="AlphaFoldDB" id="A0A7Y9DW24"/>
<sequence length="300" mass="32039">MTTTVFVHGNPMTAAVWEGLLVELGRDDVRLLSPPGFGAPLPGGFDVSPDGYRDWLVGELECLDGPVDLVGHDWGGAHVVRVAMDRPDLLRSWVSDAVGVFHPDYAWHELAVTWQTPGAGERQLAGLADRDAWAARLAGRGMPLAVAERVIDGYDPSMAHAILALYRAAAQPAMARAGRRLERAAARPGLAVLATGDPVVGTLAQRREAAARAGAQVAVLEGVGHWWPARYPVRTAQVLRRFWASLDTVTTTVGAPAVRSRSVRAVPGGSSTARWRSPVRSGRTPWPARVPGSTRTPVAP</sequence>
<dbReference type="GO" id="GO:0003824">
    <property type="term" value="F:catalytic activity"/>
    <property type="evidence" value="ECO:0007669"/>
    <property type="project" value="UniProtKB-ARBA"/>
</dbReference>
<dbReference type="Proteomes" id="UP000535890">
    <property type="component" value="Unassembled WGS sequence"/>
</dbReference>
<organism evidence="3 4">
    <name type="scientific">Actinomycetospora corticicola</name>
    <dbReference type="NCBI Taxonomy" id="663602"/>
    <lineage>
        <taxon>Bacteria</taxon>
        <taxon>Bacillati</taxon>
        <taxon>Actinomycetota</taxon>
        <taxon>Actinomycetes</taxon>
        <taxon>Pseudonocardiales</taxon>
        <taxon>Pseudonocardiaceae</taxon>
        <taxon>Actinomycetospora</taxon>
    </lineage>
</organism>
<protein>
    <submittedName>
        <fullName evidence="3">Pimeloyl-ACP methyl ester carboxylesterase</fullName>
    </submittedName>
</protein>
<gene>
    <name evidence="3" type="ORF">BJ983_002566</name>
</gene>
<evidence type="ECO:0000259" key="2">
    <source>
        <dbReference type="Pfam" id="PF12697"/>
    </source>
</evidence>
<dbReference type="EMBL" id="JACCBN010000001">
    <property type="protein sequence ID" value="NYD36464.1"/>
    <property type="molecule type" value="Genomic_DNA"/>
</dbReference>
<dbReference type="Gene3D" id="3.40.50.1820">
    <property type="entry name" value="alpha/beta hydrolase"/>
    <property type="match status" value="1"/>
</dbReference>
<dbReference type="InterPro" id="IPR000073">
    <property type="entry name" value="AB_hydrolase_1"/>
</dbReference>
<name>A0A7Y9DW24_9PSEU</name>
<reference evidence="3 4" key="1">
    <citation type="submission" date="2020-07" db="EMBL/GenBank/DDBJ databases">
        <title>Sequencing the genomes of 1000 actinobacteria strains.</title>
        <authorList>
            <person name="Klenk H.-P."/>
        </authorList>
    </citation>
    <scope>NUCLEOTIDE SEQUENCE [LARGE SCALE GENOMIC DNA]</scope>
    <source>
        <strain evidence="3 4">DSM 45772</strain>
    </source>
</reference>
<dbReference type="PANTHER" id="PTHR43194:SF2">
    <property type="entry name" value="PEROXISOMAL MEMBRANE PROTEIN LPX1"/>
    <property type="match status" value="1"/>
</dbReference>
<feature type="domain" description="AB hydrolase-1" evidence="2">
    <location>
        <begin position="5"/>
        <end position="237"/>
    </location>
</feature>
<evidence type="ECO:0000313" key="4">
    <source>
        <dbReference type="Proteomes" id="UP000535890"/>
    </source>
</evidence>
<comment type="caution">
    <text evidence="3">The sequence shown here is derived from an EMBL/GenBank/DDBJ whole genome shotgun (WGS) entry which is preliminary data.</text>
</comment>
<keyword evidence="4" id="KW-1185">Reference proteome</keyword>
<proteinExistence type="predicted"/>
<evidence type="ECO:0000313" key="3">
    <source>
        <dbReference type="EMBL" id="NYD36464.1"/>
    </source>
</evidence>